<reference evidence="1 2" key="1">
    <citation type="submission" date="2016-01" db="EMBL/GenBank/DDBJ databases">
        <title>High potential of lignocellulose degradation of a new Verrucomicrobia species.</title>
        <authorList>
            <person name="Wang Y."/>
            <person name="Shi Y."/>
            <person name="Qiu Z."/>
            <person name="Liu S."/>
            <person name="Yang H."/>
        </authorList>
    </citation>
    <scope>NUCLEOTIDE SEQUENCE [LARGE SCALE GENOMIC DNA]</scope>
    <source>
        <strain evidence="1 2">TSB47</strain>
    </source>
</reference>
<dbReference type="STRING" id="1184151.AW736_20655"/>
<evidence type="ECO:0000313" key="2">
    <source>
        <dbReference type="Proteomes" id="UP000078486"/>
    </source>
</evidence>
<evidence type="ECO:0000313" key="1">
    <source>
        <dbReference type="EMBL" id="OAM87788.1"/>
    </source>
</evidence>
<dbReference type="EMBL" id="LRRQ01000157">
    <property type="protein sequence ID" value="OAM87788.1"/>
    <property type="molecule type" value="Genomic_DNA"/>
</dbReference>
<proteinExistence type="predicted"/>
<organism evidence="1 2">
    <name type="scientific">Termitidicoccus mucosus</name>
    <dbReference type="NCBI Taxonomy" id="1184151"/>
    <lineage>
        <taxon>Bacteria</taxon>
        <taxon>Pseudomonadati</taxon>
        <taxon>Verrucomicrobiota</taxon>
        <taxon>Opitutia</taxon>
        <taxon>Opitutales</taxon>
        <taxon>Opitutaceae</taxon>
        <taxon>Termitidicoccus</taxon>
    </lineage>
</organism>
<dbReference type="AlphaFoldDB" id="A0A178IDH7"/>
<comment type="caution">
    <text evidence="1">The sequence shown here is derived from an EMBL/GenBank/DDBJ whole genome shotgun (WGS) entry which is preliminary data.</text>
</comment>
<gene>
    <name evidence="1" type="ORF">AW736_20655</name>
</gene>
<keyword evidence="2" id="KW-1185">Reference proteome</keyword>
<sequence length="74" mass="8231">MMEIAGRDAPAPQRAAERNLQRCLKQAGPQEAGLLSRENAAFCRNGPVAFRSNIGRDISLDILLINKMTYHHIL</sequence>
<dbReference type="Proteomes" id="UP000078486">
    <property type="component" value="Unassembled WGS sequence"/>
</dbReference>
<protein>
    <submittedName>
        <fullName evidence="1">Uncharacterized protein</fullName>
    </submittedName>
</protein>
<name>A0A178IDH7_9BACT</name>
<accession>A0A178IDH7</accession>